<accession>A0A5N6RUG4</accession>
<protein>
    <submittedName>
        <fullName evidence="2">Uncharacterized protein</fullName>
    </submittedName>
</protein>
<proteinExistence type="predicted"/>
<evidence type="ECO:0000313" key="2">
    <source>
        <dbReference type="EMBL" id="KAE8124991.1"/>
    </source>
</evidence>
<dbReference type="EMBL" id="CM017328">
    <property type="protein sequence ID" value="KAE8124991.1"/>
    <property type="molecule type" value="Genomic_DNA"/>
</dbReference>
<feature type="region of interest" description="Disordered" evidence="1">
    <location>
        <begin position="1"/>
        <end position="22"/>
    </location>
</feature>
<sequence length="488" mass="51110">MGLRAGDTSTSVDDSREKATSSTQFVLESQHVPLATGGFLQQPQNSSGMNQVLGGAGVLRRSAEMLPGMPRGEKENPRGNSQGVTCQGAKSKVKGRMEASFNAKEELGGLREWLRQLRSEVDAGLVRVDVVLKKLENVGPGQNGVGVGLDPGPTVMINLRKTKAQTDGTGLSAGPSVVKLKSMVRSEGAGTPVGLGLTEGPVQKPKLIIQVGSEKSTGLGRSEGRVRTVGGLGSLEGMDLSDGGGDLSSGNVGLDSFVPETIPAEVTLVEGIRQEGGCIQTPPTGCVVSSEPQRMLRAAPVSGSGTIRGDRSLVSRLECSWVAGRTGFGPVHTGQVVGSTDMVGFSVTKAASSALVVSVQNDTDPIIDSADKVVLAEKDKVDQACSMENTTVLEVYRRRDALPQGNLKVLQSENGNLKEGDMVETSLQGGDYGQGLGQSNDENSLVENTLKMSMEVSNVAGLSCDGQEGRKEECLRRIVVEKVEKGHR</sequence>
<gene>
    <name evidence="2" type="ORF">FH972_019829</name>
</gene>
<evidence type="ECO:0000256" key="1">
    <source>
        <dbReference type="SAM" id="MobiDB-lite"/>
    </source>
</evidence>
<dbReference type="AlphaFoldDB" id="A0A5N6RUG4"/>
<reference evidence="2 3" key="1">
    <citation type="submission" date="2019-06" db="EMBL/GenBank/DDBJ databases">
        <title>A chromosomal-level reference genome of Carpinus fangiana (Coryloideae, Betulaceae).</title>
        <authorList>
            <person name="Yang X."/>
            <person name="Wang Z."/>
            <person name="Zhang L."/>
            <person name="Hao G."/>
            <person name="Liu J."/>
            <person name="Yang Y."/>
        </authorList>
    </citation>
    <scope>NUCLEOTIDE SEQUENCE [LARGE SCALE GENOMIC DNA]</scope>
    <source>
        <strain evidence="2">Cfa_2016G</strain>
        <tissue evidence="2">Leaf</tissue>
    </source>
</reference>
<organism evidence="2 3">
    <name type="scientific">Carpinus fangiana</name>
    <dbReference type="NCBI Taxonomy" id="176857"/>
    <lineage>
        <taxon>Eukaryota</taxon>
        <taxon>Viridiplantae</taxon>
        <taxon>Streptophyta</taxon>
        <taxon>Embryophyta</taxon>
        <taxon>Tracheophyta</taxon>
        <taxon>Spermatophyta</taxon>
        <taxon>Magnoliopsida</taxon>
        <taxon>eudicotyledons</taxon>
        <taxon>Gunneridae</taxon>
        <taxon>Pentapetalae</taxon>
        <taxon>rosids</taxon>
        <taxon>fabids</taxon>
        <taxon>Fagales</taxon>
        <taxon>Betulaceae</taxon>
        <taxon>Carpinus</taxon>
    </lineage>
</organism>
<dbReference type="Proteomes" id="UP000327013">
    <property type="component" value="Chromosome 8"/>
</dbReference>
<evidence type="ECO:0000313" key="3">
    <source>
        <dbReference type="Proteomes" id="UP000327013"/>
    </source>
</evidence>
<keyword evidence="3" id="KW-1185">Reference proteome</keyword>
<name>A0A5N6RUG4_9ROSI</name>